<evidence type="ECO:0000259" key="1">
    <source>
        <dbReference type="PROSITE" id="PS50943"/>
    </source>
</evidence>
<evidence type="ECO:0000313" key="3">
    <source>
        <dbReference type="Proteomes" id="UP000646911"/>
    </source>
</evidence>
<gene>
    <name evidence="2" type="ORF">H8L47_27945</name>
</gene>
<keyword evidence="3" id="KW-1185">Reference proteome</keyword>
<protein>
    <submittedName>
        <fullName evidence="2">Helix-turn-helix transcriptional regulator</fullName>
    </submittedName>
</protein>
<sequence length="140" mass="15036">MSTFGARLKEERKRVGMNQTEFAAVGGVLKGAQVNYEQDDRLPNAEYLTLISELGVDVMYLLKGSRVAASLDAIESDLLSGFRKLDQRGKAGVLALIAGMAPAEPKAKNIIHGSIGQVIEGNLTLESQSFSVGTKKNKVK</sequence>
<evidence type="ECO:0000313" key="2">
    <source>
        <dbReference type="EMBL" id="MBC3911400.1"/>
    </source>
</evidence>
<accession>A0ABR6ZI65</accession>
<proteinExistence type="predicted"/>
<dbReference type="PROSITE" id="PS50943">
    <property type="entry name" value="HTH_CROC1"/>
    <property type="match status" value="1"/>
</dbReference>
<feature type="domain" description="HTH cro/C1-type" evidence="1">
    <location>
        <begin position="8"/>
        <end position="61"/>
    </location>
</feature>
<dbReference type="SUPFAM" id="SSF47413">
    <property type="entry name" value="lambda repressor-like DNA-binding domains"/>
    <property type="match status" value="1"/>
</dbReference>
<dbReference type="CDD" id="cd00093">
    <property type="entry name" value="HTH_XRE"/>
    <property type="match status" value="1"/>
</dbReference>
<dbReference type="Gene3D" id="1.10.260.40">
    <property type="entry name" value="lambda repressor-like DNA-binding domains"/>
    <property type="match status" value="1"/>
</dbReference>
<dbReference type="EMBL" id="JACOFX010000032">
    <property type="protein sequence ID" value="MBC3911400.1"/>
    <property type="molecule type" value="Genomic_DNA"/>
</dbReference>
<dbReference type="RefSeq" id="WP_186957112.1">
    <property type="nucleotide sequence ID" value="NZ_JACOFX010000032.1"/>
</dbReference>
<dbReference type="InterPro" id="IPR001387">
    <property type="entry name" value="Cro/C1-type_HTH"/>
</dbReference>
<reference evidence="2 3" key="1">
    <citation type="submission" date="2020-08" db="EMBL/GenBank/DDBJ databases">
        <title>Novel species isolated from subtropical streams in China.</title>
        <authorList>
            <person name="Lu H."/>
        </authorList>
    </citation>
    <scope>NUCLEOTIDE SEQUENCE [LARGE SCALE GENOMIC DNA]</scope>
    <source>
        <strain evidence="2 3">NL8W</strain>
    </source>
</reference>
<organism evidence="2 3">
    <name type="scientific">Undibacterium umbellatum</name>
    <dbReference type="NCBI Taxonomy" id="2762300"/>
    <lineage>
        <taxon>Bacteria</taxon>
        <taxon>Pseudomonadati</taxon>
        <taxon>Pseudomonadota</taxon>
        <taxon>Betaproteobacteria</taxon>
        <taxon>Burkholderiales</taxon>
        <taxon>Oxalobacteraceae</taxon>
        <taxon>Undibacterium</taxon>
    </lineage>
</organism>
<comment type="caution">
    <text evidence="2">The sequence shown here is derived from an EMBL/GenBank/DDBJ whole genome shotgun (WGS) entry which is preliminary data.</text>
</comment>
<name>A0ABR6ZI65_9BURK</name>
<dbReference type="Proteomes" id="UP000646911">
    <property type="component" value="Unassembled WGS sequence"/>
</dbReference>
<dbReference type="InterPro" id="IPR010982">
    <property type="entry name" value="Lambda_DNA-bd_dom_sf"/>
</dbReference>